<sequence>MKRSNVIRNNALLKLSSATILVASLLVFTPAMADDYTIDNGGAHSTIQFKISHLGYSWLWGRFNDFEGGFSYDKNKPSASNVVVTVNASSVDTNHAELNKHLRSDDFLDVKKYPEIKFVGTGYVESKDGKGRLKGNLTLHGVTREVVVNVAHVGSGKDPWGGYRRGFEGSTRIVLADYGIKKNLGPASAKLDLMIALEGIRQ</sequence>
<keyword evidence="1" id="KW-0732">Signal</keyword>
<dbReference type="InterPro" id="IPR036761">
    <property type="entry name" value="TTHA0802/YceI-like_sf"/>
</dbReference>
<dbReference type="InterPro" id="IPR007372">
    <property type="entry name" value="Lipid/polyisoprenoid-bd_YceI"/>
</dbReference>
<protein>
    <submittedName>
        <fullName evidence="3">YceI family protein</fullName>
    </submittedName>
</protein>
<evidence type="ECO:0000313" key="3">
    <source>
        <dbReference type="EMBL" id="HFC92423.1"/>
    </source>
</evidence>
<accession>A0A7V2WUU2</accession>
<evidence type="ECO:0000259" key="2">
    <source>
        <dbReference type="SMART" id="SM00867"/>
    </source>
</evidence>
<name>A0A7V2WUU2_LEUMU</name>
<dbReference type="PANTHER" id="PTHR34406">
    <property type="entry name" value="PROTEIN YCEI"/>
    <property type="match status" value="1"/>
</dbReference>
<reference evidence="3" key="1">
    <citation type="journal article" date="2020" name="mSystems">
        <title>Genome- and Community-Level Interaction Insights into Carbon Utilization and Element Cycling Functions of Hydrothermarchaeota in Hydrothermal Sediment.</title>
        <authorList>
            <person name="Zhou Z."/>
            <person name="Liu Y."/>
            <person name="Xu W."/>
            <person name="Pan J."/>
            <person name="Luo Z.H."/>
            <person name="Li M."/>
        </authorList>
    </citation>
    <scope>NUCLEOTIDE SEQUENCE [LARGE SCALE GENOMIC DNA]</scope>
    <source>
        <strain evidence="3">HyVt-493</strain>
    </source>
</reference>
<dbReference type="Pfam" id="PF04264">
    <property type="entry name" value="YceI"/>
    <property type="match status" value="1"/>
</dbReference>
<organism evidence="3">
    <name type="scientific">Leucothrix mucor</name>
    <dbReference type="NCBI Taxonomy" id="45248"/>
    <lineage>
        <taxon>Bacteria</taxon>
        <taxon>Pseudomonadati</taxon>
        <taxon>Pseudomonadota</taxon>
        <taxon>Gammaproteobacteria</taxon>
        <taxon>Thiotrichales</taxon>
        <taxon>Thiotrichaceae</taxon>
        <taxon>Leucothrix</taxon>
    </lineage>
</organism>
<dbReference type="Gene3D" id="2.40.128.110">
    <property type="entry name" value="Lipid/polyisoprenoid-binding, YceI-like"/>
    <property type="match status" value="1"/>
</dbReference>
<comment type="caution">
    <text evidence="3">The sequence shown here is derived from an EMBL/GenBank/DDBJ whole genome shotgun (WGS) entry which is preliminary data.</text>
</comment>
<feature type="chain" id="PRO_5031079279" evidence="1">
    <location>
        <begin position="34"/>
        <end position="202"/>
    </location>
</feature>
<dbReference type="AlphaFoldDB" id="A0A7V2WUU2"/>
<evidence type="ECO:0000256" key="1">
    <source>
        <dbReference type="SAM" id="SignalP"/>
    </source>
</evidence>
<dbReference type="SUPFAM" id="SSF101874">
    <property type="entry name" value="YceI-like"/>
    <property type="match status" value="1"/>
</dbReference>
<dbReference type="SMART" id="SM00867">
    <property type="entry name" value="YceI"/>
    <property type="match status" value="1"/>
</dbReference>
<dbReference type="EMBL" id="DRMS01000239">
    <property type="protein sequence ID" value="HFC92423.1"/>
    <property type="molecule type" value="Genomic_DNA"/>
</dbReference>
<feature type="domain" description="Lipid/polyisoprenoid-binding YceI-like" evidence="2">
    <location>
        <begin position="35"/>
        <end position="200"/>
    </location>
</feature>
<dbReference type="NCBIfam" id="NF002994">
    <property type="entry name" value="PRK03757.1"/>
    <property type="match status" value="1"/>
</dbReference>
<dbReference type="Proteomes" id="UP000885750">
    <property type="component" value="Unassembled WGS sequence"/>
</dbReference>
<feature type="signal peptide" evidence="1">
    <location>
        <begin position="1"/>
        <end position="33"/>
    </location>
</feature>
<dbReference type="PANTHER" id="PTHR34406:SF1">
    <property type="entry name" value="PROTEIN YCEI"/>
    <property type="match status" value="1"/>
</dbReference>
<proteinExistence type="predicted"/>
<gene>
    <name evidence="3" type="ORF">ENJ51_06385</name>
</gene>